<dbReference type="AlphaFoldDB" id="A0A328A9C8"/>
<evidence type="ECO:0008006" key="3">
    <source>
        <dbReference type="Google" id="ProtNLM"/>
    </source>
</evidence>
<reference evidence="2" key="1">
    <citation type="submission" date="2018-05" db="EMBL/GenBank/DDBJ databases">
        <authorList>
            <person name="Li X."/>
        </authorList>
    </citation>
    <scope>NUCLEOTIDE SEQUENCE [LARGE SCALE GENOMIC DNA]</scope>
    <source>
        <strain evidence="2">YIM 73061</strain>
    </source>
</reference>
<gene>
    <name evidence="1" type="ORF">DJ018_17500</name>
</gene>
<dbReference type="EMBL" id="QFYR01000005">
    <property type="protein sequence ID" value="RAK50957.1"/>
    <property type="molecule type" value="Genomic_DNA"/>
</dbReference>
<keyword evidence="2" id="KW-1185">Reference proteome</keyword>
<proteinExistence type="predicted"/>
<sequence>MAVRPAKTTARALDGRLAGAPPGWVNRFGGKLVLVLLDNKYTPSIKKGRSLWGLHDPLTYRPSDAEHTITVPKGFVTDLASIPRWAWTLVPPDGPWVKGAVIHDFLYATRGTGAWKRQPAGNTREAPYTRAEADWILRDALENRGVDVLRRNVIWLAVRLGGGRGWGHDDSRQPRQKPAAGRA</sequence>
<dbReference type="Pfam" id="PF07087">
    <property type="entry name" value="DUF1353"/>
    <property type="match status" value="1"/>
</dbReference>
<comment type="caution">
    <text evidence="1">The sequence shown here is derived from an EMBL/GenBank/DDBJ whole genome shotgun (WGS) entry which is preliminary data.</text>
</comment>
<dbReference type="Proteomes" id="UP000249725">
    <property type="component" value="Unassembled WGS sequence"/>
</dbReference>
<organism evidence="1 2">
    <name type="scientific">Phenylobacterium deserti</name>
    <dbReference type="NCBI Taxonomy" id="1914756"/>
    <lineage>
        <taxon>Bacteria</taxon>
        <taxon>Pseudomonadati</taxon>
        <taxon>Pseudomonadota</taxon>
        <taxon>Alphaproteobacteria</taxon>
        <taxon>Caulobacterales</taxon>
        <taxon>Caulobacteraceae</taxon>
        <taxon>Phenylobacterium</taxon>
    </lineage>
</organism>
<name>A0A328A9C8_9CAUL</name>
<dbReference type="OrthoDB" id="88276at2"/>
<accession>A0A328A9C8</accession>
<evidence type="ECO:0000313" key="1">
    <source>
        <dbReference type="EMBL" id="RAK50957.1"/>
    </source>
</evidence>
<dbReference type="InterPro" id="IPR010767">
    <property type="entry name" value="Phage_CGC-2007_Cje0229"/>
</dbReference>
<evidence type="ECO:0000313" key="2">
    <source>
        <dbReference type="Proteomes" id="UP000249725"/>
    </source>
</evidence>
<dbReference type="RefSeq" id="WP_111516267.1">
    <property type="nucleotide sequence ID" value="NZ_QFYR01000005.1"/>
</dbReference>
<protein>
    <recommendedName>
        <fullName evidence="3">DUF1353 domain-containing protein</fullName>
    </recommendedName>
</protein>